<name>A0A9P6R7U2_9FUNG</name>
<evidence type="ECO:0000313" key="2">
    <source>
        <dbReference type="EMBL" id="KAG0314293.1"/>
    </source>
</evidence>
<proteinExistence type="predicted"/>
<accession>A0A9P6R7U2</accession>
<feature type="non-terminal residue" evidence="2">
    <location>
        <position position="124"/>
    </location>
</feature>
<evidence type="ECO:0000313" key="3">
    <source>
        <dbReference type="Proteomes" id="UP000738325"/>
    </source>
</evidence>
<protein>
    <submittedName>
        <fullName evidence="2">Uncharacterized protein</fullName>
    </submittedName>
</protein>
<feature type="region of interest" description="Disordered" evidence="1">
    <location>
        <begin position="39"/>
        <end position="63"/>
    </location>
</feature>
<feature type="compositionally biased region" description="Low complexity" evidence="1">
    <location>
        <begin position="39"/>
        <end position="52"/>
    </location>
</feature>
<keyword evidence="3" id="KW-1185">Reference proteome</keyword>
<comment type="caution">
    <text evidence="2">The sequence shown here is derived from an EMBL/GenBank/DDBJ whole genome shotgun (WGS) entry which is preliminary data.</text>
</comment>
<organism evidence="2 3">
    <name type="scientific">Dissophora globulifera</name>
    <dbReference type="NCBI Taxonomy" id="979702"/>
    <lineage>
        <taxon>Eukaryota</taxon>
        <taxon>Fungi</taxon>
        <taxon>Fungi incertae sedis</taxon>
        <taxon>Mucoromycota</taxon>
        <taxon>Mortierellomycotina</taxon>
        <taxon>Mortierellomycetes</taxon>
        <taxon>Mortierellales</taxon>
        <taxon>Mortierellaceae</taxon>
        <taxon>Dissophora</taxon>
    </lineage>
</organism>
<sequence length="124" mass="13622">MGQQQNLEQIREETAMESIMAGMESGEYFSQLQLQSPLLPQTPFSQMQSSQHQHQHEQRQQATPMMTPQFDYAAALSVSTPLLASQTQTVYDMTGVSDATSTPTPTIPSSTLMSVSMDGSINYG</sequence>
<dbReference type="AlphaFoldDB" id="A0A9P6R7U2"/>
<reference evidence="2" key="1">
    <citation type="journal article" date="2020" name="Fungal Divers.">
        <title>Resolving the Mortierellaceae phylogeny through synthesis of multi-gene phylogenetics and phylogenomics.</title>
        <authorList>
            <person name="Vandepol N."/>
            <person name="Liber J."/>
            <person name="Desiro A."/>
            <person name="Na H."/>
            <person name="Kennedy M."/>
            <person name="Barry K."/>
            <person name="Grigoriev I.V."/>
            <person name="Miller A.N."/>
            <person name="O'Donnell K."/>
            <person name="Stajich J.E."/>
            <person name="Bonito G."/>
        </authorList>
    </citation>
    <scope>NUCLEOTIDE SEQUENCE</scope>
    <source>
        <strain evidence="2">REB-010B</strain>
    </source>
</reference>
<dbReference type="OrthoDB" id="10629936at2759"/>
<dbReference type="Proteomes" id="UP000738325">
    <property type="component" value="Unassembled WGS sequence"/>
</dbReference>
<dbReference type="EMBL" id="JAAAIP010000627">
    <property type="protein sequence ID" value="KAG0314293.1"/>
    <property type="molecule type" value="Genomic_DNA"/>
</dbReference>
<evidence type="ECO:0000256" key="1">
    <source>
        <dbReference type="SAM" id="MobiDB-lite"/>
    </source>
</evidence>
<gene>
    <name evidence="2" type="ORF">BGZ99_008224</name>
</gene>